<evidence type="ECO:0000313" key="3">
    <source>
        <dbReference type="EMBL" id="SHN87775.1"/>
    </source>
</evidence>
<gene>
    <name evidence="3" type="ORF">SAMN05660350_04234</name>
</gene>
<dbReference type="PANTHER" id="PTHR43615:SF1">
    <property type="entry name" value="PPDK_N DOMAIN-CONTAINING PROTEIN"/>
    <property type="match status" value="1"/>
</dbReference>
<evidence type="ECO:0000259" key="2">
    <source>
        <dbReference type="Pfam" id="PF01326"/>
    </source>
</evidence>
<dbReference type="SUPFAM" id="SSF56059">
    <property type="entry name" value="Glutathione synthetase ATP-binding domain-like"/>
    <property type="match status" value="1"/>
</dbReference>
<organism evidence="3 4">
    <name type="scientific">Geodermatophilus obscurus</name>
    <dbReference type="NCBI Taxonomy" id="1861"/>
    <lineage>
        <taxon>Bacteria</taxon>
        <taxon>Bacillati</taxon>
        <taxon>Actinomycetota</taxon>
        <taxon>Actinomycetes</taxon>
        <taxon>Geodermatophilales</taxon>
        <taxon>Geodermatophilaceae</taxon>
        <taxon>Geodermatophilus</taxon>
    </lineage>
</organism>
<feature type="domain" description="PEP-utilising enzyme mobile" evidence="1">
    <location>
        <begin position="695"/>
        <end position="765"/>
    </location>
</feature>
<dbReference type="Pfam" id="PF00391">
    <property type="entry name" value="PEP-utilizers"/>
    <property type="match status" value="1"/>
</dbReference>
<dbReference type="InterPro" id="IPR013815">
    <property type="entry name" value="ATP_grasp_subdomain_1"/>
</dbReference>
<accession>A0A1M7UXT6</accession>
<sequence>MQLRAAFEAAPVPEDLAGSIVAAWHRLGGQAVAVRSSATTEDLPGASSAGQQDTLLDVTVAEQVVDAVRRCWSSLWTARALAYRTRQGTPHAEAAVAVVVQRMVPAEVAGVLFTADPLTGRRDRVVVEAVRGLGDALVSGRVTPQRWVLDAGTRAVLNESDGPDGPLLDAERLRDLAGLGLAAATLSGAPQDVEWATASGRCWLLQSRPITTLFPLPPGPPAGPGLRVHIPLTLASQGIAEPLTPAGTAVFAGLATAVSSLWSLRSRPRRELPPWVSLAAGRLFYDITPLLASPRLGRRLADRMALKDPATSAALREWLDREGDRLDRARGMVLPVGLSVWVAREVPGLLAATVAPDRARRRLLARADDQVQRVRQEAAGLAGPREQVNFVLENLPRRTFDVAWSQLPPLYVGLISGALAAWLCERWLGSATGLEPVRRWLPSDPTLAMGAALARLAQTCREAGVEPSPTAPGTAEFLAAFGHRAPDREIDLGLPRFRDDPSYVVQLVRGYLAAGDPAELLARHQRGAEQAEAAVRDLVAAARRARGRLPALVLRAVLVRYRALGGLRERPKFDLVRVLALGRGLLQQVGVALVAAGRLDGADDVFFLDPADLRAGVEGTAPDLRERADRGRREYERELGRRAVPLVLTSDGETVYAPAAPAQSAPGTLVGTGVSPGVHEGVVQVLDSPVGATLAPGEVLVAASTDPGWTPLFHLAGALVMEVGGVVSHGAIVAREYGIPAVATVPDATRRLRTGQRVRVDGGAGTITLLDDS</sequence>
<dbReference type="Pfam" id="PF01326">
    <property type="entry name" value="PPDK_N"/>
    <property type="match status" value="1"/>
</dbReference>
<dbReference type="Proteomes" id="UP000184428">
    <property type="component" value="Unassembled WGS sequence"/>
</dbReference>
<dbReference type="AlphaFoldDB" id="A0A1M7UXT6"/>
<dbReference type="InterPro" id="IPR008279">
    <property type="entry name" value="PEP-util_enz_mobile_dom"/>
</dbReference>
<dbReference type="InterPro" id="IPR036637">
    <property type="entry name" value="Phosphohistidine_dom_sf"/>
</dbReference>
<dbReference type="Gene3D" id="3.30.1490.20">
    <property type="entry name" value="ATP-grasp fold, A domain"/>
    <property type="match status" value="1"/>
</dbReference>
<dbReference type="PANTHER" id="PTHR43615">
    <property type="entry name" value="PHOSPHOENOLPYRUVATE SYNTHASE-RELATED"/>
    <property type="match status" value="1"/>
</dbReference>
<dbReference type="Gene3D" id="3.50.30.10">
    <property type="entry name" value="Phosphohistidine domain"/>
    <property type="match status" value="1"/>
</dbReference>
<reference evidence="3 4" key="1">
    <citation type="submission" date="2016-12" db="EMBL/GenBank/DDBJ databases">
        <authorList>
            <person name="Song W.-J."/>
            <person name="Kurnit D.M."/>
        </authorList>
    </citation>
    <scope>NUCLEOTIDE SEQUENCE [LARGE SCALE GENOMIC DNA]</scope>
    <source>
        <strain evidence="3 4">DSM 43162</strain>
    </source>
</reference>
<feature type="domain" description="Pyruvate phosphate dikinase AMP/ATP-binding" evidence="2">
    <location>
        <begin position="2"/>
        <end position="159"/>
    </location>
</feature>
<dbReference type="InterPro" id="IPR002192">
    <property type="entry name" value="PPDK_AMP/ATP-bd"/>
</dbReference>
<dbReference type="Gene3D" id="3.30.470.20">
    <property type="entry name" value="ATP-grasp fold, B domain"/>
    <property type="match status" value="2"/>
</dbReference>
<protein>
    <submittedName>
        <fullName evidence="3">Pyruvate, water dikinase</fullName>
    </submittedName>
</protein>
<name>A0A1M7UXT6_9ACTN</name>
<evidence type="ECO:0000313" key="4">
    <source>
        <dbReference type="Proteomes" id="UP000184428"/>
    </source>
</evidence>
<keyword evidence="3" id="KW-0418">Kinase</keyword>
<dbReference type="EMBL" id="FRDM01000036">
    <property type="protein sequence ID" value="SHN87775.1"/>
    <property type="molecule type" value="Genomic_DNA"/>
</dbReference>
<evidence type="ECO:0000259" key="1">
    <source>
        <dbReference type="Pfam" id="PF00391"/>
    </source>
</evidence>
<keyword evidence="3" id="KW-0808">Transferase</keyword>
<dbReference type="GO" id="GO:0005524">
    <property type="term" value="F:ATP binding"/>
    <property type="evidence" value="ECO:0007669"/>
    <property type="project" value="InterPro"/>
</dbReference>
<dbReference type="GO" id="GO:0016301">
    <property type="term" value="F:kinase activity"/>
    <property type="evidence" value="ECO:0007669"/>
    <property type="project" value="UniProtKB-KW"/>
</dbReference>
<proteinExistence type="predicted"/>
<keyword evidence="3" id="KW-0670">Pyruvate</keyword>
<dbReference type="RefSeq" id="WP_072920632.1">
    <property type="nucleotide sequence ID" value="NZ_FRDM01000036.1"/>
</dbReference>
<dbReference type="SUPFAM" id="SSF52009">
    <property type="entry name" value="Phosphohistidine domain"/>
    <property type="match status" value="1"/>
</dbReference>
<dbReference type="InterPro" id="IPR051549">
    <property type="entry name" value="PEP_Utilizing_Enz"/>
</dbReference>